<dbReference type="InterPro" id="IPR006156">
    <property type="entry name" value="Dihydroneopterin_aldolase"/>
</dbReference>
<dbReference type="SUPFAM" id="SSF55083">
    <property type="entry name" value="6-hydroxymethyl-7,8-dihydropterin pyrophosphokinase, HPPK"/>
    <property type="match status" value="1"/>
</dbReference>
<evidence type="ECO:0000256" key="9">
    <source>
        <dbReference type="RuleBase" id="RU362079"/>
    </source>
</evidence>
<dbReference type="InterPro" id="IPR043133">
    <property type="entry name" value="GTP-CH-I_C/QueF"/>
</dbReference>
<dbReference type="Pfam" id="PF02152">
    <property type="entry name" value="FolB"/>
    <property type="match status" value="1"/>
</dbReference>
<comment type="similarity">
    <text evidence="9">Belongs to the DHNA family.</text>
</comment>
<dbReference type="Proteomes" id="UP001596455">
    <property type="component" value="Unassembled WGS sequence"/>
</dbReference>
<evidence type="ECO:0000256" key="7">
    <source>
        <dbReference type="ARBA" id="ARBA00022840"/>
    </source>
</evidence>
<dbReference type="GO" id="GO:0003848">
    <property type="term" value="F:2-amino-4-hydroxy-6-hydroxymethyldihydropteridine diphosphokinase activity"/>
    <property type="evidence" value="ECO:0007669"/>
    <property type="project" value="UniProtKB-EC"/>
</dbReference>
<gene>
    <name evidence="11" type="primary">folK</name>
    <name evidence="11" type="ORF">ACFQQL_18270</name>
</gene>
<keyword evidence="12" id="KW-1185">Reference proteome</keyword>
<dbReference type="SUPFAM" id="SSF55620">
    <property type="entry name" value="Tetrahydrobiopterin biosynthesis enzymes-like"/>
    <property type="match status" value="1"/>
</dbReference>
<keyword evidence="4 11" id="KW-0808">Transferase</keyword>
<evidence type="ECO:0000313" key="12">
    <source>
        <dbReference type="Proteomes" id="UP001596455"/>
    </source>
</evidence>
<dbReference type="InterPro" id="IPR035907">
    <property type="entry name" value="Hppk_sf"/>
</dbReference>
<evidence type="ECO:0000259" key="10">
    <source>
        <dbReference type="PROSITE" id="PS00794"/>
    </source>
</evidence>
<dbReference type="EC" id="2.7.6.3" evidence="9"/>
<dbReference type="SMART" id="SM00905">
    <property type="entry name" value="FolB"/>
    <property type="match status" value="1"/>
</dbReference>
<evidence type="ECO:0000256" key="3">
    <source>
        <dbReference type="ARBA" id="ARBA00009640"/>
    </source>
</evidence>
<evidence type="ECO:0000256" key="4">
    <source>
        <dbReference type="ARBA" id="ARBA00022679"/>
    </source>
</evidence>
<protein>
    <recommendedName>
        <fullName evidence="9">Bifunctional folate synthesis protein</fullName>
    </recommendedName>
    <domain>
        <recommendedName>
            <fullName evidence="9">Dihydroneopterin aldolase</fullName>
            <shortName evidence="9">DHNA</shortName>
            <ecNumber evidence="9">4.1.2.25</ecNumber>
        </recommendedName>
        <alternativeName>
            <fullName evidence="9">7,8-dihydroneopterin aldolase</fullName>
        </alternativeName>
    </domain>
    <domain>
        <recommendedName>
            <fullName evidence="9">2-amino-4-hydroxy-6-hydroxymethyldihydropteridine pyrophosphokinase</fullName>
            <ecNumber evidence="9">2.7.6.3</ecNumber>
        </recommendedName>
        <alternativeName>
            <fullName evidence="9">6-hydroxymethyl-7,8-dihydropterin pyrophosphokinase</fullName>
            <shortName evidence="9">PPPK</shortName>
        </alternativeName>
        <alternativeName>
            <fullName evidence="9">7,8-dihydro-6-hydroxymethylpterin pyrophosphokinase</fullName>
            <shortName evidence="9">HPPK</shortName>
        </alternativeName>
    </domain>
</protein>
<comment type="similarity">
    <text evidence="3">In the N-terminal section; belongs to the DHNA family.</text>
</comment>
<sequence length="319" mass="33873">MNPVGDTIRLSGLRAVGYHGVLRTERETGQEFRADVVLHLDTRPAARTDDLDRTVSYADVAEDVVAVLAGEPVDLVETLADRVAAVVLARPGVRAVEVTVHKPQAPIPVEFDDVEITIHRSRAEPSGPAARDVEEPARTVAPEQVVLALGANLGDRTATLRSAVDALAHAEGLHLTGVSPLARTAAVLAPGQDPQPDYLNAVLTGTTTLAPGRLLELVHAVEDAHGRTRTERWGARTLDVDVVAVGDRVIHDPDLTLPHPRAHERAFVLAPWARLDPDAVLPGPHGGPVAVLAAAAPDRHGLTWLDGDWRTADVEDGGP</sequence>
<keyword evidence="5" id="KW-0547">Nucleotide-binding</keyword>
<comment type="pathway">
    <text evidence="9">Cofactor biosynthesis; tetrahydrofolate biosynthesis; 2-amino-4-hydroxy-6-hydroxymethyl-7,8-dihydropteridine diphosphate from 7,8-dihydroneopterin triphosphate: step 3/4.</text>
</comment>
<evidence type="ECO:0000256" key="8">
    <source>
        <dbReference type="ARBA" id="ARBA00022909"/>
    </source>
</evidence>
<dbReference type="Gene3D" id="3.30.1130.10">
    <property type="match status" value="1"/>
</dbReference>
<keyword evidence="8 9" id="KW-0289">Folate biosynthesis</keyword>
<dbReference type="EMBL" id="JBHTCQ010000005">
    <property type="protein sequence ID" value="MFC7407068.1"/>
    <property type="molecule type" value="Genomic_DNA"/>
</dbReference>
<dbReference type="RefSeq" id="WP_382396600.1">
    <property type="nucleotide sequence ID" value="NZ_JBHTCQ010000005.1"/>
</dbReference>
<dbReference type="PANTHER" id="PTHR43071:SF1">
    <property type="entry name" value="2-AMINO-4-HYDROXY-6-HYDROXYMETHYLDIHYDROPTERIDINE PYROPHOSPHOKINASE"/>
    <property type="match status" value="1"/>
</dbReference>
<proteinExistence type="inferred from homology"/>
<comment type="pathway">
    <text evidence="2">Cofactor biosynthesis; tetrahydrofolate biosynthesis; 2-amino-4-hydroxy-6-hydroxymethyl-7,8-dihydropteridine diphosphate from 7,8-dihydroneopterin triphosphate: step 4/4.</text>
</comment>
<keyword evidence="9" id="KW-0456">Lyase</keyword>
<dbReference type="InterPro" id="IPR000550">
    <property type="entry name" value="Hppk"/>
</dbReference>
<dbReference type="PROSITE" id="PS00794">
    <property type="entry name" value="HPPK"/>
    <property type="match status" value="1"/>
</dbReference>
<feature type="domain" description="7,8-dihydro-6-hydroxymethylpterin-pyrophosphokinase" evidence="10">
    <location>
        <begin position="232"/>
        <end position="243"/>
    </location>
</feature>
<evidence type="ECO:0000256" key="2">
    <source>
        <dbReference type="ARBA" id="ARBA00005051"/>
    </source>
</evidence>
<dbReference type="NCBIfam" id="TIGR00525">
    <property type="entry name" value="folB"/>
    <property type="match status" value="1"/>
</dbReference>
<dbReference type="CDD" id="cd00534">
    <property type="entry name" value="DHNA_DHNTPE"/>
    <property type="match status" value="1"/>
</dbReference>
<dbReference type="NCBIfam" id="TIGR01498">
    <property type="entry name" value="folK"/>
    <property type="match status" value="1"/>
</dbReference>
<accession>A0ABW2QEW6</accession>
<evidence type="ECO:0000313" key="11">
    <source>
        <dbReference type="EMBL" id="MFC7407068.1"/>
    </source>
</evidence>
<evidence type="ECO:0000256" key="1">
    <source>
        <dbReference type="ARBA" id="ARBA00000198"/>
    </source>
</evidence>
<dbReference type="InterPro" id="IPR006157">
    <property type="entry name" value="FolB_dom"/>
</dbReference>
<keyword evidence="7" id="KW-0067">ATP-binding</keyword>
<comment type="catalytic activity">
    <reaction evidence="9">
        <text>7,8-dihydroneopterin = 6-hydroxymethyl-7,8-dihydropterin + glycolaldehyde</text>
        <dbReference type="Rhea" id="RHEA:10540"/>
        <dbReference type="ChEBI" id="CHEBI:17001"/>
        <dbReference type="ChEBI" id="CHEBI:17071"/>
        <dbReference type="ChEBI" id="CHEBI:44841"/>
        <dbReference type="EC" id="4.1.2.25"/>
    </reaction>
</comment>
<name>A0ABW2QEW6_9MICO</name>
<dbReference type="CDD" id="cd00483">
    <property type="entry name" value="HPPK"/>
    <property type="match status" value="1"/>
</dbReference>
<comment type="function">
    <text evidence="9">Catalyzes the conversion of 7,8-dihydroneopterin to 6-hydroxymethyl-7,8-dihydropterin.</text>
</comment>
<keyword evidence="6" id="KW-0418">Kinase</keyword>
<dbReference type="PANTHER" id="PTHR43071">
    <property type="entry name" value="2-AMINO-4-HYDROXY-6-HYDROXYMETHYLDIHYDROPTERIDINE PYROPHOSPHOKINASE"/>
    <property type="match status" value="1"/>
</dbReference>
<dbReference type="NCBIfam" id="TIGR00526">
    <property type="entry name" value="folB_dom"/>
    <property type="match status" value="1"/>
</dbReference>
<evidence type="ECO:0000256" key="6">
    <source>
        <dbReference type="ARBA" id="ARBA00022777"/>
    </source>
</evidence>
<dbReference type="Pfam" id="PF01288">
    <property type="entry name" value="HPPK"/>
    <property type="match status" value="1"/>
</dbReference>
<dbReference type="Gene3D" id="3.30.70.560">
    <property type="entry name" value="7,8-Dihydro-6-hydroxymethylpterin-pyrophosphokinase HPPK"/>
    <property type="match status" value="1"/>
</dbReference>
<dbReference type="EC" id="4.1.2.25" evidence="9"/>
<comment type="catalytic activity">
    <reaction evidence="1">
        <text>6-hydroxymethyl-7,8-dihydropterin + ATP = (7,8-dihydropterin-6-yl)methyl diphosphate + AMP + H(+)</text>
        <dbReference type="Rhea" id="RHEA:11412"/>
        <dbReference type="ChEBI" id="CHEBI:15378"/>
        <dbReference type="ChEBI" id="CHEBI:30616"/>
        <dbReference type="ChEBI" id="CHEBI:44841"/>
        <dbReference type="ChEBI" id="CHEBI:72950"/>
        <dbReference type="ChEBI" id="CHEBI:456215"/>
        <dbReference type="EC" id="2.7.6.3"/>
    </reaction>
</comment>
<organism evidence="11 12">
    <name type="scientific">Georgenia alba</name>
    <dbReference type="NCBI Taxonomy" id="2233858"/>
    <lineage>
        <taxon>Bacteria</taxon>
        <taxon>Bacillati</taxon>
        <taxon>Actinomycetota</taxon>
        <taxon>Actinomycetes</taxon>
        <taxon>Micrococcales</taxon>
        <taxon>Bogoriellaceae</taxon>
        <taxon>Georgenia</taxon>
    </lineage>
</organism>
<evidence type="ECO:0000256" key="5">
    <source>
        <dbReference type="ARBA" id="ARBA00022741"/>
    </source>
</evidence>
<comment type="caution">
    <text evidence="11">The sequence shown here is derived from an EMBL/GenBank/DDBJ whole genome shotgun (WGS) entry which is preliminary data.</text>
</comment>
<reference evidence="12" key="1">
    <citation type="journal article" date="2019" name="Int. J. Syst. Evol. Microbiol.">
        <title>The Global Catalogue of Microorganisms (GCM) 10K type strain sequencing project: providing services to taxonomists for standard genome sequencing and annotation.</title>
        <authorList>
            <consortium name="The Broad Institute Genomics Platform"/>
            <consortium name="The Broad Institute Genome Sequencing Center for Infectious Disease"/>
            <person name="Wu L."/>
            <person name="Ma J."/>
        </authorList>
    </citation>
    <scope>NUCLEOTIDE SEQUENCE [LARGE SCALE GENOMIC DNA]</scope>
    <source>
        <strain evidence="12">JCM 1490</strain>
    </source>
</reference>